<organism evidence="2 3">
    <name type="scientific">Thlaspi arvense</name>
    <name type="common">Field penny-cress</name>
    <dbReference type="NCBI Taxonomy" id="13288"/>
    <lineage>
        <taxon>Eukaryota</taxon>
        <taxon>Viridiplantae</taxon>
        <taxon>Streptophyta</taxon>
        <taxon>Embryophyta</taxon>
        <taxon>Tracheophyta</taxon>
        <taxon>Spermatophyta</taxon>
        <taxon>Magnoliopsida</taxon>
        <taxon>eudicotyledons</taxon>
        <taxon>Gunneridae</taxon>
        <taxon>Pentapetalae</taxon>
        <taxon>rosids</taxon>
        <taxon>malvids</taxon>
        <taxon>Brassicales</taxon>
        <taxon>Brassicaceae</taxon>
        <taxon>Thlaspideae</taxon>
        <taxon>Thlaspi</taxon>
    </lineage>
</organism>
<dbReference type="AlphaFoldDB" id="A0AAU9T3U6"/>
<dbReference type="PANTHER" id="PTHR37897">
    <property type="entry name" value="DNAK FAMILY PROTEIN"/>
    <property type="match status" value="1"/>
</dbReference>
<evidence type="ECO:0000313" key="3">
    <source>
        <dbReference type="Proteomes" id="UP000836841"/>
    </source>
</evidence>
<keyword evidence="3" id="KW-1185">Reference proteome</keyword>
<accession>A0AAU9T3U6</accession>
<evidence type="ECO:0000256" key="1">
    <source>
        <dbReference type="SAM" id="MobiDB-lite"/>
    </source>
</evidence>
<feature type="compositionally biased region" description="Polar residues" evidence="1">
    <location>
        <begin position="46"/>
        <end position="63"/>
    </location>
</feature>
<feature type="region of interest" description="Disordered" evidence="1">
    <location>
        <begin position="248"/>
        <end position="286"/>
    </location>
</feature>
<proteinExistence type="predicted"/>
<reference evidence="2 3" key="1">
    <citation type="submission" date="2022-03" db="EMBL/GenBank/DDBJ databases">
        <authorList>
            <person name="Nunn A."/>
            <person name="Chopra R."/>
            <person name="Nunn A."/>
            <person name="Contreras Garrido A."/>
        </authorList>
    </citation>
    <scope>NUCLEOTIDE SEQUENCE [LARGE SCALE GENOMIC DNA]</scope>
</reference>
<feature type="region of interest" description="Disordered" evidence="1">
    <location>
        <begin position="165"/>
        <end position="189"/>
    </location>
</feature>
<evidence type="ECO:0008006" key="4">
    <source>
        <dbReference type="Google" id="ProtNLM"/>
    </source>
</evidence>
<dbReference type="PANTHER" id="PTHR37897:SF1">
    <property type="entry name" value="DUF3741 DOMAIN-CONTAINING PROTEIN"/>
    <property type="match status" value="1"/>
</dbReference>
<feature type="compositionally biased region" description="Polar residues" evidence="1">
    <location>
        <begin position="251"/>
        <end position="264"/>
    </location>
</feature>
<dbReference type="Proteomes" id="UP000836841">
    <property type="component" value="Chromosome 7"/>
</dbReference>
<evidence type="ECO:0000313" key="2">
    <source>
        <dbReference type="EMBL" id="CAH2077885.1"/>
    </source>
</evidence>
<sequence length="286" mass="31579">MSNIPNKTMKDLSFFFLKKYSLASRMRGRGPRGGFGSCGGDGSTSTLTQHQTTDVGPSVTPENTPFGGGSPRTLEEMILQLEVEEDIVRRARLRESYYGTYDRCDDDDDKLYQPVRMSCVNSSDILRSARNALNQYPRFSLDGKDAMYRSSFRCQLGAGADVARQGGRRSNCREERRSRGSSQMSLEAKRLPRTVAGESVVWCETGVVAKLMGLEMIPVPVKGKTGKDKLGTLLKRERLRRRDRTLDINGRNGQSTQASCSSGGFSAMRAVGSPSRVGGWPTLRIP</sequence>
<name>A0AAU9T3U6_THLAR</name>
<gene>
    <name evidence="2" type="ORF">TAV2_LOCUS25208</name>
</gene>
<feature type="region of interest" description="Disordered" evidence="1">
    <location>
        <begin position="31"/>
        <end position="70"/>
    </location>
</feature>
<feature type="compositionally biased region" description="Gly residues" evidence="1">
    <location>
        <begin position="31"/>
        <end position="42"/>
    </location>
</feature>
<dbReference type="EMBL" id="OU466863">
    <property type="protein sequence ID" value="CAH2077885.1"/>
    <property type="molecule type" value="Genomic_DNA"/>
</dbReference>
<protein>
    <recommendedName>
        <fullName evidence="4">DUF3741 domain-containing protein</fullName>
    </recommendedName>
</protein>